<comment type="caution">
    <text evidence="2">The sequence shown here is derived from an EMBL/GenBank/DDBJ whole genome shotgun (WGS) entry which is preliminary data.</text>
</comment>
<feature type="region of interest" description="Disordered" evidence="1">
    <location>
        <begin position="297"/>
        <end position="316"/>
    </location>
</feature>
<protein>
    <submittedName>
        <fullName evidence="2">Uncharacterized protein</fullName>
    </submittedName>
</protein>
<evidence type="ECO:0000256" key="1">
    <source>
        <dbReference type="SAM" id="MobiDB-lite"/>
    </source>
</evidence>
<sequence>MACIDLSREGMVLGTQGVAFNDVGDVHVPTSVLPERSATAAVIGFANAVGPAESFGQPRSLTELQTGTLITKALRSTGEFPAFAGDVRLQAQRQLVEVLAELVARVKLDLSTLVSALVVAANAHELSYALWALVKLGDGGIAWAFATVRAADVGGTDKNSQVAEKAISFMKSFRSNELAMQLGILGGVVTELQVNVAYACANNDAAALQYLANATDAAHALSAALGPPLGPPEAANGIIPDQGSLDSVRNLPKHESPEKKARTSKMPPAPCFGSGSAPSAYPPLFHGACANALPGPAASGSPHLAPPAVPDRTLPQHFDLDEPGWLGGLKQQLQELVQTQHSMATQLRSLQDIQSEIRTLSHGQADLNRRADDQETSLKQMHGELKELERELTALKSAPPTRSVSPAPSARGTPRSEMLTDREVDELQIVIGGWNECRREDIEAEVRNIFHAMNADALVKQIYVPYVRCGYCRVELLYPEPNIWAQRKLQGIVVQAIKDMQYVSTISGQQHCKFWAARNRSLQERAKVRAILSTQELCIKHVGPAIVDKDWRGKVWVSNTQVLHHVDTKAVLGVDKEAVLSHFAMS</sequence>
<dbReference type="Proteomes" id="UP000186817">
    <property type="component" value="Unassembled WGS sequence"/>
</dbReference>
<dbReference type="EMBL" id="LSRX01000738">
    <property type="protein sequence ID" value="OLP89884.1"/>
    <property type="molecule type" value="Genomic_DNA"/>
</dbReference>
<keyword evidence="3" id="KW-1185">Reference proteome</keyword>
<feature type="region of interest" description="Disordered" evidence="1">
    <location>
        <begin position="232"/>
        <end position="271"/>
    </location>
</feature>
<reference evidence="2 3" key="1">
    <citation type="submission" date="2016-02" db="EMBL/GenBank/DDBJ databases">
        <title>Genome analysis of coral dinoflagellate symbionts highlights evolutionary adaptations to a symbiotic lifestyle.</title>
        <authorList>
            <person name="Aranda M."/>
            <person name="Li Y."/>
            <person name="Liew Y.J."/>
            <person name="Baumgarten S."/>
            <person name="Simakov O."/>
            <person name="Wilson M."/>
            <person name="Piel J."/>
            <person name="Ashoor H."/>
            <person name="Bougouffa S."/>
            <person name="Bajic V.B."/>
            <person name="Ryu T."/>
            <person name="Ravasi T."/>
            <person name="Bayer T."/>
            <person name="Micklem G."/>
            <person name="Kim H."/>
            <person name="Bhak J."/>
            <person name="Lajeunesse T.C."/>
            <person name="Voolstra C.R."/>
        </authorList>
    </citation>
    <scope>NUCLEOTIDE SEQUENCE [LARGE SCALE GENOMIC DNA]</scope>
    <source>
        <strain evidence="2 3">CCMP2467</strain>
    </source>
</reference>
<feature type="compositionally biased region" description="Basic and acidic residues" evidence="1">
    <location>
        <begin position="252"/>
        <end position="261"/>
    </location>
</feature>
<accession>A0A1Q9D408</accession>
<name>A0A1Q9D408_SYMMI</name>
<gene>
    <name evidence="2" type="ORF">AK812_SmicGene28594</name>
</gene>
<feature type="region of interest" description="Disordered" evidence="1">
    <location>
        <begin position="394"/>
        <end position="419"/>
    </location>
</feature>
<proteinExistence type="predicted"/>
<evidence type="ECO:0000313" key="3">
    <source>
        <dbReference type="Proteomes" id="UP000186817"/>
    </source>
</evidence>
<evidence type="ECO:0000313" key="2">
    <source>
        <dbReference type="EMBL" id="OLP89884.1"/>
    </source>
</evidence>
<organism evidence="2 3">
    <name type="scientific">Symbiodinium microadriaticum</name>
    <name type="common">Dinoflagellate</name>
    <name type="synonym">Zooxanthella microadriatica</name>
    <dbReference type="NCBI Taxonomy" id="2951"/>
    <lineage>
        <taxon>Eukaryota</taxon>
        <taxon>Sar</taxon>
        <taxon>Alveolata</taxon>
        <taxon>Dinophyceae</taxon>
        <taxon>Suessiales</taxon>
        <taxon>Symbiodiniaceae</taxon>
        <taxon>Symbiodinium</taxon>
    </lineage>
</organism>
<dbReference type="AlphaFoldDB" id="A0A1Q9D408"/>
<dbReference type="OrthoDB" id="437866at2759"/>